<dbReference type="InterPro" id="IPR025406">
    <property type="entry name" value="DUF4132"/>
</dbReference>
<dbReference type="AlphaFoldDB" id="V4NLU5"/>
<sequence length="1227" mass="133264">MNILSKLFGGKGNVGNGGDDNPNAAEVSARIAKQFEKLSKYQAGLDKAIAAYVARGAGGGVLSTLSTHAAQQQWRSGGMSWPVSHNYKEVFKPALEWGDDQLARLGDVLAALNPLAGQKWGVIGSDASPDWLRYALAVRAEHNRKVCNMEALARLAAVRGLGIDVLTDIVFGPNPVAYGNTHCVDLFDGVDQWLKANAAAIMASASQLAAQPRAQLMTAIGRFGQTETYLDLLMDGAVSTAKTVKEAAQAALTGADGGRLSDLLRQRYAGGANGIRTKLVAFAARALGDDARPLLQDWLLAESAPKVKLALESALGGLQAAARAEDGDSEAGYLALDGSTVDIPPVPAAPDAPPLPQSVIDLLKPSMASFNAALEKSRHEATKEKWHWSKSFTPVGSEALRAIKEAAEGGKSRQSDDKTYQWMQIHVPFDKSGIEAFLSSPSLTLRHIVNLYIWSTRGNLFWAFSSYINGPIGAELRHRVAGGGDLRMLQSIWTSDDAIVEHLTSRWGSSIENIDADRLWPLVAQHFDHLEEALGFRPQSGKEPMNVGPALELLATLPKVPQRFLMPLMAMATSTRKGPRTDARKLLAGAPGIDGLITRMLEDGKQEVRSGAAEWLAQRGAISEIPALRKALKSEKSDVARAALITALERLGDDVSDVFDPIRMKKEAEAGLAKTTTKGLEWFPFDVLVALNWRDGMAVDPVLVRWWIVLAVKLKQPGGNALMDLWLDRLAPGNAHRLGLLVLSAWIAQDTRTCTLDEANAYAESTVDAALQQNVQYAKQWPQSASYFITDREKLFAQIRTSKLNTYLGSAADSKGVLGLTTRVDGADTARLCRAFLKNHGSRVSQAKAMLDALAANPSPAAIQVVLATANRFKAKTVQAHAGALIEDIAARRGWTTEELADRTIPTAGLDETGAADLDCGLDRTYRMVLDATDALVLLNASGQPVKALPAARVDEEKPLIEEAKKSLATARKEIKQVIPDQNTRLREAMCLERKWSTEDWQLYVLGHPLVARLARRLVWMGLDADGKCMATFRPLDDNSLSDADDNRVDVSRFTAVQLAHSRLVDAATAGAWQTHLADYEVSSPFYQLGRDLPAFDPAAKDDKLVNDRRGWMIETFKLRGAADKLGYTRGQAEDGGVFFTYERTYHAAGLVALIHFSGSPLPEENLPAALQELTFAKLRRNSGWHGAPVPLDDVPPVLLAETRQDLYDIAAKGTGFDPEWEKKTPW</sequence>
<proteinExistence type="predicted"/>
<dbReference type="InterPro" id="IPR011989">
    <property type="entry name" value="ARM-like"/>
</dbReference>
<organism evidence="2 3">
    <name type="scientific">Asticcacaulis benevestitus DSM 16100 = ATCC BAA-896</name>
    <dbReference type="NCBI Taxonomy" id="1121022"/>
    <lineage>
        <taxon>Bacteria</taxon>
        <taxon>Pseudomonadati</taxon>
        <taxon>Pseudomonadota</taxon>
        <taxon>Alphaproteobacteria</taxon>
        <taxon>Caulobacterales</taxon>
        <taxon>Caulobacteraceae</taxon>
        <taxon>Asticcacaulis</taxon>
    </lineage>
</organism>
<feature type="domain" description="DUF4132" evidence="1">
    <location>
        <begin position="943"/>
        <end position="1128"/>
    </location>
</feature>
<evidence type="ECO:0000313" key="3">
    <source>
        <dbReference type="Proteomes" id="UP000017837"/>
    </source>
</evidence>
<dbReference type="Pfam" id="PF13646">
    <property type="entry name" value="HEAT_2"/>
    <property type="match status" value="1"/>
</dbReference>
<dbReference type="Proteomes" id="UP000017837">
    <property type="component" value="Unassembled WGS sequence"/>
</dbReference>
<dbReference type="RefSeq" id="WP_018083802.1">
    <property type="nucleotide sequence ID" value="NZ_AQWM01000044.1"/>
</dbReference>
<dbReference type="Pfam" id="PF13569">
    <property type="entry name" value="DUF4132"/>
    <property type="match status" value="1"/>
</dbReference>
<dbReference type="eggNOG" id="COG1413">
    <property type="taxonomic scope" value="Bacteria"/>
</dbReference>
<reference evidence="2 3" key="1">
    <citation type="journal article" date="2014" name="Nature">
        <title>Sequential evolution of bacterial morphology by co-option of a developmental regulator.</title>
        <authorList>
            <person name="Jiang C."/>
            <person name="Brown P.J."/>
            <person name="Ducret A."/>
            <person name="Brun Y.V."/>
        </authorList>
    </citation>
    <scope>NUCLEOTIDE SEQUENCE [LARGE SCALE GENOMIC DNA]</scope>
    <source>
        <strain evidence="2 3">DSM 16100</strain>
    </source>
</reference>
<dbReference type="InterPro" id="IPR016024">
    <property type="entry name" value="ARM-type_fold"/>
</dbReference>
<evidence type="ECO:0000259" key="1">
    <source>
        <dbReference type="Pfam" id="PF13569"/>
    </source>
</evidence>
<dbReference type="PATRIC" id="fig|1121022.4.peg.4246"/>
<gene>
    <name evidence="2" type="ORF">ABENE_20725</name>
</gene>
<comment type="caution">
    <text evidence="2">The sequence shown here is derived from an EMBL/GenBank/DDBJ whole genome shotgun (WGS) entry which is preliminary data.</text>
</comment>
<name>V4NLU5_9CAUL</name>
<keyword evidence="3" id="KW-1185">Reference proteome</keyword>
<dbReference type="Gene3D" id="1.25.10.10">
    <property type="entry name" value="Leucine-rich Repeat Variant"/>
    <property type="match status" value="1"/>
</dbReference>
<dbReference type="EMBL" id="AWGB01000074">
    <property type="protein sequence ID" value="ESQ82777.1"/>
    <property type="molecule type" value="Genomic_DNA"/>
</dbReference>
<dbReference type="STRING" id="1121022.GCA_000376105_04123"/>
<dbReference type="OrthoDB" id="8859114at2"/>
<protein>
    <recommendedName>
        <fullName evidence="1">DUF4132 domain-containing protein</fullName>
    </recommendedName>
</protein>
<accession>V4NLU5</accession>
<dbReference type="SUPFAM" id="SSF48371">
    <property type="entry name" value="ARM repeat"/>
    <property type="match status" value="1"/>
</dbReference>
<evidence type="ECO:0000313" key="2">
    <source>
        <dbReference type="EMBL" id="ESQ82777.1"/>
    </source>
</evidence>